<reference evidence="2" key="1">
    <citation type="journal article" date="2020" name="mSystems">
        <title>Genome- and Community-Level Interaction Insights into Carbon Utilization and Element Cycling Functions of Hydrothermarchaeota in Hydrothermal Sediment.</title>
        <authorList>
            <person name="Zhou Z."/>
            <person name="Liu Y."/>
            <person name="Xu W."/>
            <person name="Pan J."/>
            <person name="Luo Z.H."/>
            <person name="Li M."/>
        </authorList>
    </citation>
    <scope>NUCLEOTIDE SEQUENCE [LARGE SCALE GENOMIC DNA]</scope>
    <source>
        <strain evidence="2">SpSt-62</strain>
        <strain evidence="1">SpSt-97</strain>
    </source>
</reference>
<evidence type="ECO:0000313" key="2">
    <source>
        <dbReference type="EMBL" id="HGU59748.1"/>
    </source>
</evidence>
<organism evidence="2">
    <name type="scientific">Geoglobus ahangari</name>
    <dbReference type="NCBI Taxonomy" id="113653"/>
    <lineage>
        <taxon>Archaea</taxon>
        <taxon>Methanobacteriati</taxon>
        <taxon>Methanobacteriota</taxon>
        <taxon>Archaeoglobi</taxon>
        <taxon>Archaeoglobales</taxon>
        <taxon>Archaeoglobaceae</taxon>
        <taxon>Geoglobus</taxon>
    </lineage>
</organism>
<dbReference type="AlphaFoldDB" id="A0A7C4S8G3"/>
<dbReference type="EMBL" id="DTAK01000046">
    <property type="protein sequence ID" value="HGU59748.1"/>
    <property type="molecule type" value="Genomic_DNA"/>
</dbReference>
<protein>
    <submittedName>
        <fullName evidence="2">Uncharacterized protein</fullName>
    </submittedName>
</protein>
<dbReference type="EMBL" id="DTPI01000024">
    <property type="protein sequence ID" value="HGE66220.1"/>
    <property type="molecule type" value="Genomic_DNA"/>
</dbReference>
<comment type="caution">
    <text evidence="2">The sequence shown here is derived from an EMBL/GenBank/DDBJ whole genome shotgun (WGS) entry which is preliminary data.</text>
</comment>
<accession>A0A7C4S8G3</accession>
<sequence>MDVVRIACLLRGLNHPDSKRISQGNVSVEEIWHVIAREFSEKGMEQQAYTIIGYNPEHFSNIVYYFPQIFKALLQTGFFRIVDHRLGKKAIADVTVDEEHWGNLFLSEPEDIYIAYKLGARTTEELSKLARSVNYLRKKHQDLPHFWRNTYEDLDITTQKVKSLLETYKKKYEKKEKLPPAIKAGIKVLVSINEREASIPEGWKEICNVKTFEELIDRLCKLSLDYTSYRNHLVMGTESQILTDIAREDISIIEDVLNSKILKFEDVLNRTTLLLNIINDFIKDASIKIREGFELEDIIDTIYVKFYDLPDFRFIGFGKLL</sequence>
<proteinExistence type="predicted"/>
<name>A0A7C4S8G3_9EURY</name>
<evidence type="ECO:0000313" key="1">
    <source>
        <dbReference type="EMBL" id="HGE66220.1"/>
    </source>
</evidence>
<gene>
    <name evidence="2" type="ORF">ENT89_06330</name>
    <name evidence="1" type="ORF">ENX77_03720</name>
</gene>